<evidence type="ECO:0000256" key="1">
    <source>
        <dbReference type="ARBA" id="ARBA00004370"/>
    </source>
</evidence>
<sequence length="172" mass="19487">MLYDYSCMYLSIDEGPVLLIWYNRKKNNQPNTNAIPQYTTGLTTKKFSLYECGFDPVGSVCLPFSIKSFLVAITFLLFDLEIALLLPLPWASQTVNPKTKPTVVLVLISRIAGRLRTKPQSPSMLKIIIPTVILIPLIYTSNIPNYNFHCNRTNLFYILSEAMLVPTPIIAR</sequence>
<dbReference type="InterPro" id="IPR000440">
    <property type="entry name" value="NADH_UbQ/plastoQ_OxRdtase_su3"/>
</dbReference>
<dbReference type="PANTHER" id="PTHR11058">
    <property type="entry name" value="NADH-UBIQUINONE OXIDOREDUCTASE CHAIN 3"/>
    <property type="match status" value="1"/>
</dbReference>
<dbReference type="Gene3D" id="1.20.58.1610">
    <property type="entry name" value="NADH:ubiquinone/plastoquinone oxidoreductase, chain 3"/>
    <property type="match status" value="1"/>
</dbReference>
<dbReference type="GO" id="GO:0008137">
    <property type="term" value="F:NADH dehydrogenase (ubiquinone) activity"/>
    <property type="evidence" value="ECO:0007669"/>
    <property type="project" value="UniProtKB-EC"/>
</dbReference>
<evidence type="ECO:0000256" key="12">
    <source>
        <dbReference type="ARBA" id="ARBA00024297"/>
    </source>
</evidence>
<evidence type="ECO:0000256" key="14">
    <source>
        <dbReference type="ARBA" id="ARBA00031029"/>
    </source>
</evidence>
<keyword evidence="7 16" id="KW-0812">Transmembrane</keyword>
<gene>
    <name evidence="17" type="ORF">HPG69_008142</name>
</gene>
<comment type="caution">
    <text evidence="17">The sequence shown here is derived from an EMBL/GenBank/DDBJ whole genome shotgun (WGS) entry which is preliminary data.</text>
</comment>
<evidence type="ECO:0000256" key="15">
    <source>
        <dbReference type="ARBA" id="ARBA00049551"/>
    </source>
</evidence>
<dbReference type="EC" id="7.1.1.2" evidence="3"/>
<comment type="function">
    <text evidence="12">Core subunit of the mitochondrial membrane respiratory chain NADH dehydrogenase (Complex I) which catalyzes electron transfer from NADH through the respiratory chain, using ubiquinone as an electron acceptor. Essential for the catalytic activity of complex I.</text>
</comment>
<name>A0A7J7F6X7_DICBM</name>
<dbReference type="EMBL" id="JACDTQ010001135">
    <property type="protein sequence ID" value="KAF5923779.1"/>
    <property type="molecule type" value="Genomic_DNA"/>
</dbReference>
<feature type="transmembrane region" description="Helical" evidence="16">
    <location>
        <begin position="69"/>
        <end position="90"/>
    </location>
</feature>
<organism evidence="17 18">
    <name type="scientific">Diceros bicornis minor</name>
    <name type="common">South-central black rhinoceros</name>
    <dbReference type="NCBI Taxonomy" id="77932"/>
    <lineage>
        <taxon>Eukaryota</taxon>
        <taxon>Metazoa</taxon>
        <taxon>Chordata</taxon>
        <taxon>Craniata</taxon>
        <taxon>Vertebrata</taxon>
        <taxon>Euteleostomi</taxon>
        <taxon>Mammalia</taxon>
        <taxon>Eutheria</taxon>
        <taxon>Laurasiatheria</taxon>
        <taxon>Perissodactyla</taxon>
        <taxon>Rhinocerotidae</taxon>
        <taxon>Diceros</taxon>
    </lineage>
</organism>
<comment type="catalytic activity">
    <reaction evidence="15">
        <text>a ubiquinone + NADH + 5 H(+)(in) = a ubiquinol + NAD(+) + 4 H(+)(out)</text>
        <dbReference type="Rhea" id="RHEA:29091"/>
        <dbReference type="Rhea" id="RHEA-COMP:9565"/>
        <dbReference type="Rhea" id="RHEA-COMP:9566"/>
        <dbReference type="ChEBI" id="CHEBI:15378"/>
        <dbReference type="ChEBI" id="CHEBI:16389"/>
        <dbReference type="ChEBI" id="CHEBI:17976"/>
        <dbReference type="ChEBI" id="CHEBI:57540"/>
        <dbReference type="ChEBI" id="CHEBI:57945"/>
        <dbReference type="EC" id="7.1.1.2"/>
    </reaction>
</comment>
<evidence type="ECO:0000313" key="18">
    <source>
        <dbReference type="Proteomes" id="UP000551758"/>
    </source>
</evidence>
<evidence type="ECO:0000256" key="13">
    <source>
        <dbReference type="ARBA" id="ARBA00029484"/>
    </source>
</evidence>
<keyword evidence="10" id="KW-0520">NAD</keyword>
<protein>
    <recommendedName>
        <fullName evidence="4">NADH-ubiquinone oxidoreductase chain 3</fullName>
        <ecNumber evidence="3">7.1.1.2</ecNumber>
    </recommendedName>
    <alternativeName>
        <fullName evidence="14">NADH dehydrogenase subunit 3</fullName>
    </alternativeName>
</protein>
<dbReference type="PANTHER" id="PTHR11058:SF9">
    <property type="entry name" value="NADH-UBIQUINONE OXIDOREDUCTASE CHAIN 3"/>
    <property type="match status" value="1"/>
</dbReference>
<evidence type="ECO:0000256" key="8">
    <source>
        <dbReference type="ARBA" id="ARBA00022982"/>
    </source>
</evidence>
<evidence type="ECO:0000313" key="17">
    <source>
        <dbReference type="EMBL" id="KAF5923779.1"/>
    </source>
</evidence>
<dbReference type="GO" id="GO:0030964">
    <property type="term" value="C:NADH dehydrogenase complex"/>
    <property type="evidence" value="ECO:0007669"/>
    <property type="project" value="TreeGrafter"/>
</dbReference>
<evidence type="ECO:0000256" key="5">
    <source>
        <dbReference type="ARBA" id="ARBA00022448"/>
    </source>
</evidence>
<evidence type="ECO:0000256" key="16">
    <source>
        <dbReference type="SAM" id="Phobius"/>
    </source>
</evidence>
<accession>A0A7J7F6X7</accession>
<evidence type="ECO:0000256" key="11">
    <source>
        <dbReference type="ARBA" id="ARBA00023136"/>
    </source>
</evidence>
<evidence type="ECO:0000256" key="7">
    <source>
        <dbReference type="ARBA" id="ARBA00022692"/>
    </source>
</evidence>
<evidence type="ECO:0000256" key="2">
    <source>
        <dbReference type="ARBA" id="ARBA00008472"/>
    </source>
</evidence>
<dbReference type="Pfam" id="PF00507">
    <property type="entry name" value="Oxidored_q4"/>
    <property type="match status" value="1"/>
</dbReference>
<proteinExistence type="inferred from homology"/>
<evidence type="ECO:0000256" key="9">
    <source>
        <dbReference type="ARBA" id="ARBA00022989"/>
    </source>
</evidence>
<keyword evidence="8" id="KW-0249">Electron transport</keyword>
<keyword evidence="9 16" id="KW-1133">Transmembrane helix</keyword>
<keyword evidence="18" id="KW-1185">Reference proteome</keyword>
<evidence type="ECO:0000256" key="6">
    <source>
        <dbReference type="ARBA" id="ARBA00022660"/>
    </source>
</evidence>
<comment type="subunit">
    <text evidence="13">Core subunit of respiratory chain NADH dehydrogenase (Complex I) which is composed of 45 different subunits. Interacts with TMEM186. Interacts with TMEM242.</text>
</comment>
<reference evidence="17 18" key="1">
    <citation type="journal article" date="2020" name="Mol. Biol. Evol.">
        <title>Interspecific Gene Flow and the Evolution of Specialization in Black and White Rhinoceros.</title>
        <authorList>
            <person name="Moodley Y."/>
            <person name="Westbury M.V."/>
            <person name="Russo I.M."/>
            <person name="Gopalakrishnan S."/>
            <person name="Rakotoarivelo A."/>
            <person name="Olsen R.A."/>
            <person name="Prost S."/>
            <person name="Tunstall T."/>
            <person name="Ryder O.A."/>
            <person name="Dalen L."/>
            <person name="Bruford M.W."/>
        </authorList>
    </citation>
    <scope>NUCLEOTIDE SEQUENCE [LARGE SCALE GENOMIC DNA]</scope>
    <source>
        <strain evidence="17">SBR-YM</strain>
        <tissue evidence="17">Skin</tissue>
    </source>
</reference>
<keyword evidence="11 16" id="KW-0472">Membrane</keyword>
<evidence type="ECO:0000256" key="4">
    <source>
        <dbReference type="ARBA" id="ARBA00021007"/>
    </source>
</evidence>
<comment type="subcellular location">
    <subcellularLocation>
        <location evidence="1">Membrane</location>
    </subcellularLocation>
</comment>
<evidence type="ECO:0000256" key="10">
    <source>
        <dbReference type="ARBA" id="ARBA00023027"/>
    </source>
</evidence>
<keyword evidence="5" id="KW-0813">Transport</keyword>
<dbReference type="InterPro" id="IPR038430">
    <property type="entry name" value="NDAH_ubi_oxred_su3_sf"/>
</dbReference>
<evidence type="ECO:0000256" key="3">
    <source>
        <dbReference type="ARBA" id="ARBA00012944"/>
    </source>
</evidence>
<comment type="similarity">
    <text evidence="2">Belongs to the complex I subunit 3 family.</text>
</comment>
<dbReference type="Proteomes" id="UP000551758">
    <property type="component" value="Unassembled WGS sequence"/>
</dbReference>
<feature type="transmembrane region" description="Helical" evidence="16">
    <location>
        <begin position="124"/>
        <end position="143"/>
    </location>
</feature>
<keyword evidence="6" id="KW-0679">Respiratory chain</keyword>
<dbReference type="AlphaFoldDB" id="A0A7J7F6X7"/>